<keyword evidence="3" id="KW-0012">Acyltransferase</keyword>
<dbReference type="Pfam" id="PF01757">
    <property type="entry name" value="Acyl_transf_3"/>
    <property type="match status" value="1"/>
</dbReference>
<accession>A0A238ZTJ5</accession>
<keyword evidence="4" id="KW-1185">Reference proteome</keyword>
<keyword evidence="1" id="KW-0472">Membrane</keyword>
<keyword evidence="1" id="KW-1133">Transmembrane helix</keyword>
<evidence type="ECO:0000313" key="4">
    <source>
        <dbReference type="Proteomes" id="UP000198310"/>
    </source>
</evidence>
<feature type="transmembrane region" description="Helical" evidence="1">
    <location>
        <begin position="176"/>
        <end position="192"/>
    </location>
</feature>
<sequence>MQTAIMRSDARNYTIDMLRAIGAFCVIMLHMPYSDLSARGVSAMSLCARWAVPFFFLVSGYFFEKKSKANLDQAFMHVLKNLVAIFALANIVYLFIALKTEYYTAADIFSVKSLILGDYIHLWFIGSMIFGYITLWFFLSLKMEKLLPSVAAGTLVFILLYSPYSVLTGPYVEGHLSRFLLSIPFLFIGFMYSRFHLEQRFSKWFSVGMMVAGFALQYIESYILFSFRKEGLFAHEFLFGTFLFSMGVFMLSFAIVTPKDTILSRIGRNYSLMIYLYHPLLIVVTFFAIKKVGLQNSSYTLWFNPVLIFMATLLIVKFLSNKYPNVYKVISGRV</sequence>
<dbReference type="Proteomes" id="UP000198310">
    <property type="component" value="Unassembled WGS sequence"/>
</dbReference>
<dbReference type="AlphaFoldDB" id="A0A238ZTJ5"/>
<keyword evidence="3" id="KW-0808">Transferase</keyword>
<protein>
    <submittedName>
        <fullName evidence="3">Surface polysaccharide O-acyltransferase, integral membrane enzyme</fullName>
    </submittedName>
</protein>
<feature type="transmembrane region" description="Helical" evidence="1">
    <location>
        <begin position="12"/>
        <end position="31"/>
    </location>
</feature>
<evidence type="ECO:0000313" key="3">
    <source>
        <dbReference type="EMBL" id="SNR86462.1"/>
    </source>
</evidence>
<dbReference type="InterPro" id="IPR002656">
    <property type="entry name" value="Acyl_transf_3_dom"/>
</dbReference>
<name>A0A238ZTJ5_9BACT</name>
<proteinExistence type="predicted"/>
<organism evidence="3 4">
    <name type="scientific">Hymenobacter mucosus</name>
    <dbReference type="NCBI Taxonomy" id="1411120"/>
    <lineage>
        <taxon>Bacteria</taxon>
        <taxon>Pseudomonadati</taxon>
        <taxon>Bacteroidota</taxon>
        <taxon>Cytophagia</taxon>
        <taxon>Cytophagales</taxon>
        <taxon>Hymenobacteraceae</taxon>
        <taxon>Hymenobacter</taxon>
    </lineage>
</organism>
<keyword evidence="1" id="KW-0812">Transmembrane</keyword>
<evidence type="ECO:0000256" key="1">
    <source>
        <dbReference type="SAM" id="Phobius"/>
    </source>
</evidence>
<feature type="transmembrane region" description="Helical" evidence="1">
    <location>
        <begin position="204"/>
        <end position="225"/>
    </location>
</feature>
<feature type="domain" description="Acyltransferase 3" evidence="2">
    <location>
        <begin position="12"/>
        <end position="315"/>
    </location>
</feature>
<evidence type="ECO:0000259" key="2">
    <source>
        <dbReference type="Pfam" id="PF01757"/>
    </source>
</evidence>
<feature type="transmembrane region" description="Helical" evidence="1">
    <location>
        <begin position="146"/>
        <end position="164"/>
    </location>
</feature>
<dbReference type="GO" id="GO:0016747">
    <property type="term" value="F:acyltransferase activity, transferring groups other than amino-acyl groups"/>
    <property type="evidence" value="ECO:0007669"/>
    <property type="project" value="InterPro"/>
</dbReference>
<feature type="transmembrane region" description="Helical" evidence="1">
    <location>
        <begin position="120"/>
        <end position="139"/>
    </location>
</feature>
<gene>
    <name evidence="3" type="ORF">SAMN06269173_109119</name>
</gene>
<feature type="transmembrane region" description="Helical" evidence="1">
    <location>
        <begin position="269"/>
        <end position="289"/>
    </location>
</feature>
<feature type="transmembrane region" description="Helical" evidence="1">
    <location>
        <begin position="237"/>
        <end position="257"/>
    </location>
</feature>
<feature type="transmembrane region" description="Helical" evidence="1">
    <location>
        <begin position="43"/>
        <end position="63"/>
    </location>
</feature>
<reference evidence="4" key="1">
    <citation type="submission" date="2017-06" db="EMBL/GenBank/DDBJ databases">
        <authorList>
            <person name="Varghese N."/>
            <person name="Submissions S."/>
        </authorList>
    </citation>
    <scope>NUCLEOTIDE SEQUENCE [LARGE SCALE GENOMIC DNA]</scope>
    <source>
        <strain evidence="4">DSM 28041</strain>
    </source>
</reference>
<feature type="transmembrane region" description="Helical" evidence="1">
    <location>
        <begin position="75"/>
        <end position="96"/>
    </location>
</feature>
<feature type="transmembrane region" description="Helical" evidence="1">
    <location>
        <begin position="301"/>
        <end position="319"/>
    </location>
</feature>
<dbReference type="EMBL" id="FZNS01000009">
    <property type="protein sequence ID" value="SNR86462.1"/>
    <property type="molecule type" value="Genomic_DNA"/>
</dbReference>